<evidence type="ECO:0000313" key="18">
    <source>
        <dbReference type="Proteomes" id="UP000681526"/>
    </source>
</evidence>
<evidence type="ECO:0000256" key="2">
    <source>
        <dbReference type="ARBA" id="ARBA00004651"/>
    </source>
</evidence>
<proteinExistence type="predicted"/>
<keyword evidence="10" id="KW-0067">ATP-binding</keyword>
<evidence type="ECO:0000256" key="7">
    <source>
        <dbReference type="ARBA" id="ARBA00022692"/>
    </source>
</evidence>
<dbReference type="PROSITE" id="PS50109">
    <property type="entry name" value="HIS_KIN"/>
    <property type="match status" value="1"/>
</dbReference>
<dbReference type="SMART" id="SM00304">
    <property type="entry name" value="HAMP"/>
    <property type="match status" value="1"/>
</dbReference>
<dbReference type="PANTHER" id="PTHR34220">
    <property type="entry name" value="SENSOR HISTIDINE KINASE YPDA"/>
    <property type="match status" value="1"/>
</dbReference>
<dbReference type="InterPro" id="IPR010559">
    <property type="entry name" value="Sig_transdc_His_kin_internal"/>
</dbReference>
<feature type="transmembrane region" description="Helical" evidence="14">
    <location>
        <begin position="317"/>
        <end position="339"/>
    </location>
</feature>
<reference evidence="17 18" key="1">
    <citation type="submission" date="2021-04" db="EMBL/GenBank/DDBJ databases">
        <authorList>
            <person name="Rakotoarivonina H."/>
        </authorList>
    </citation>
    <scope>NUCLEOTIDE SEQUENCE [LARGE SCALE GENOMIC DNA]</scope>
    <source>
        <strain evidence="17 18">XE</strain>
    </source>
</reference>
<evidence type="ECO:0000256" key="3">
    <source>
        <dbReference type="ARBA" id="ARBA00012438"/>
    </source>
</evidence>
<dbReference type="InterPro" id="IPR003594">
    <property type="entry name" value="HATPase_dom"/>
</dbReference>
<dbReference type="PROSITE" id="PS50885">
    <property type="entry name" value="HAMP"/>
    <property type="match status" value="1"/>
</dbReference>
<dbReference type="GO" id="GO:0016301">
    <property type="term" value="F:kinase activity"/>
    <property type="evidence" value="ECO:0007669"/>
    <property type="project" value="UniProtKB-KW"/>
</dbReference>
<keyword evidence="11 14" id="KW-1133">Transmembrane helix</keyword>
<keyword evidence="12" id="KW-0902">Two-component regulatory system</keyword>
<evidence type="ECO:0000256" key="8">
    <source>
        <dbReference type="ARBA" id="ARBA00022741"/>
    </source>
</evidence>
<gene>
    <name evidence="17" type="primary">txxe 623-araS</name>
    <name evidence="17" type="ORF">TXXE_01335</name>
</gene>
<comment type="catalytic activity">
    <reaction evidence="1">
        <text>ATP + protein L-histidine = ADP + protein N-phospho-L-histidine.</text>
        <dbReference type="EC" id="2.7.13.3"/>
    </reaction>
</comment>
<dbReference type="EC" id="2.7.13.3" evidence="3"/>
<keyword evidence="13 14" id="KW-0472">Membrane</keyword>
<keyword evidence="9 17" id="KW-0418">Kinase</keyword>
<evidence type="ECO:0000259" key="15">
    <source>
        <dbReference type="PROSITE" id="PS50109"/>
    </source>
</evidence>
<evidence type="ECO:0000256" key="14">
    <source>
        <dbReference type="SAM" id="Phobius"/>
    </source>
</evidence>
<keyword evidence="5" id="KW-0597">Phosphoprotein</keyword>
<keyword evidence="18" id="KW-1185">Reference proteome</keyword>
<keyword evidence="7 14" id="KW-0812">Transmembrane</keyword>
<accession>A0ABN7RH18</accession>
<organism evidence="17 18">
    <name type="scientific">Thermobacillus xylanilyticus</name>
    <dbReference type="NCBI Taxonomy" id="76633"/>
    <lineage>
        <taxon>Bacteria</taxon>
        <taxon>Bacillati</taxon>
        <taxon>Bacillota</taxon>
        <taxon>Bacilli</taxon>
        <taxon>Bacillales</taxon>
        <taxon>Paenibacillaceae</taxon>
        <taxon>Thermobacillus</taxon>
    </lineage>
</organism>
<evidence type="ECO:0000256" key="5">
    <source>
        <dbReference type="ARBA" id="ARBA00022553"/>
    </source>
</evidence>
<evidence type="ECO:0000256" key="9">
    <source>
        <dbReference type="ARBA" id="ARBA00022777"/>
    </source>
</evidence>
<dbReference type="PANTHER" id="PTHR34220:SF7">
    <property type="entry name" value="SENSOR HISTIDINE KINASE YPDA"/>
    <property type="match status" value="1"/>
</dbReference>
<dbReference type="InterPro" id="IPR036890">
    <property type="entry name" value="HATPase_C_sf"/>
</dbReference>
<protein>
    <recommendedName>
        <fullName evidence="3">histidine kinase</fullName>
        <ecNumber evidence="3">2.7.13.3</ecNumber>
    </recommendedName>
</protein>
<name>A0ABN7RH18_THEXY</name>
<dbReference type="SUPFAM" id="SSF55874">
    <property type="entry name" value="ATPase domain of HSP90 chaperone/DNA topoisomerase II/histidine kinase"/>
    <property type="match status" value="1"/>
</dbReference>
<comment type="subcellular location">
    <subcellularLocation>
        <location evidence="2">Cell membrane</location>
        <topology evidence="2">Multi-pass membrane protein</topology>
    </subcellularLocation>
</comment>
<evidence type="ECO:0000256" key="12">
    <source>
        <dbReference type="ARBA" id="ARBA00023012"/>
    </source>
</evidence>
<sequence length="612" mass="68616">MVDIMNKKLMVNRIMVSFWRRPKRLSLMIPLVYFLVIVLTVSCSSVILHRIVWHSAQTKINEAALQTVSSIETNVRLLVDNVNNFSKMILLDVNLQRLLRLGDLYADINTQSRVGRDLHNLIQTFPNIDSVFVFDRSGNWFSVGSLHTFFAKARVEDAAWYDEAVKREGKFLLRLNDGGTFADDRGENFVSFIRLIRDIDDTSPLGILVINIPQSAFAEAYSMLGGPGGRLFAILDERHRPITAGAAEESHAGVLEYLTAYFADTVAPVSGMEASGFFSMAYGGGEYTVSWKVNEETGWTFLSVTPNQPLNAEQSTLVLFALVLLVVNGIVFYVSSIIISRNVLNPINQLLTAMDSTGNETFVKMDTVPNNQEFGRLFAGYNRMIDQIRQLLKRIIDEQNMIRKAELNMLQAQIKPHFLYNTLDSISSLAMSGLNDQVCDMLEALGNYYRLSVSKGREVITVGEEIEMVRNYLRIQKVRYRDLFEAEYDIDEDCLQVPILKLVLQPLAENALYHGIRNMGGKGTIKISARRGDGWLRLAVSDDGVGMPPEKVRQVLESSGNGEAGGFGLKGTMERLRIHYNGTNEFRIDSEPGKGTTVTILIPTGEEGAWKH</sequence>
<dbReference type="Gene3D" id="3.30.565.10">
    <property type="entry name" value="Histidine kinase-like ATPase, C-terminal domain"/>
    <property type="match status" value="1"/>
</dbReference>
<dbReference type="InterPro" id="IPR004358">
    <property type="entry name" value="Sig_transdc_His_kin-like_C"/>
</dbReference>
<keyword evidence="8" id="KW-0547">Nucleotide-binding</keyword>
<evidence type="ECO:0000256" key="13">
    <source>
        <dbReference type="ARBA" id="ARBA00023136"/>
    </source>
</evidence>
<dbReference type="InterPro" id="IPR033479">
    <property type="entry name" value="dCache_1"/>
</dbReference>
<dbReference type="InterPro" id="IPR050640">
    <property type="entry name" value="Bact_2-comp_sensor_kinase"/>
</dbReference>
<dbReference type="SMART" id="SM00387">
    <property type="entry name" value="HATPase_c"/>
    <property type="match status" value="1"/>
</dbReference>
<dbReference type="Gene3D" id="6.10.340.10">
    <property type="match status" value="1"/>
</dbReference>
<dbReference type="Proteomes" id="UP000681526">
    <property type="component" value="Unassembled WGS sequence"/>
</dbReference>
<dbReference type="PRINTS" id="PR00344">
    <property type="entry name" value="BCTRLSENSOR"/>
</dbReference>
<keyword evidence="4" id="KW-1003">Cell membrane</keyword>
<evidence type="ECO:0000256" key="11">
    <source>
        <dbReference type="ARBA" id="ARBA00022989"/>
    </source>
</evidence>
<dbReference type="Pfam" id="PF06580">
    <property type="entry name" value="His_kinase"/>
    <property type="match status" value="1"/>
</dbReference>
<evidence type="ECO:0000313" key="17">
    <source>
        <dbReference type="EMBL" id="CAG5077245.1"/>
    </source>
</evidence>
<feature type="domain" description="HAMP" evidence="16">
    <location>
        <begin position="341"/>
        <end position="393"/>
    </location>
</feature>
<evidence type="ECO:0000256" key="10">
    <source>
        <dbReference type="ARBA" id="ARBA00022840"/>
    </source>
</evidence>
<dbReference type="Pfam" id="PF02743">
    <property type="entry name" value="dCache_1"/>
    <property type="match status" value="1"/>
</dbReference>
<dbReference type="InterPro" id="IPR005467">
    <property type="entry name" value="His_kinase_dom"/>
</dbReference>
<keyword evidence="6" id="KW-0808">Transferase</keyword>
<dbReference type="Pfam" id="PF02518">
    <property type="entry name" value="HATPase_c"/>
    <property type="match status" value="1"/>
</dbReference>
<dbReference type="EMBL" id="CAJRAY010000005">
    <property type="protein sequence ID" value="CAG5077245.1"/>
    <property type="molecule type" value="Genomic_DNA"/>
</dbReference>
<evidence type="ECO:0000256" key="4">
    <source>
        <dbReference type="ARBA" id="ARBA00022475"/>
    </source>
</evidence>
<evidence type="ECO:0000259" key="16">
    <source>
        <dbReference type="PROSITE" id="PS50885"/>
    </source>
</evidence>
<evidence type="ECO:0000256" key="1">
    <source>
        <dbReference type="ARBA" id="ARBA00000085"/>
    </source>
</evidence>
<feature type="domain" description="Histidine kinase" evidence="15">
    <location>
        <begin position="500"/>
        <end position="606"/>
    </location>
</feature>
<comment type="caution">
    <text evidence="17">The sequence shown here is derived from an EMBL/GenBank/DDBJ whole genome shotgun (WGS) entry which is preliminary data.</text>
</comment>
<evidence type="ECO:0000256" key="6">
    <source>
        <dbReference type="ARBA" id="ARBA00022679"/>
    </source>
</evidence>
<dbReference type="InterPro" id="IPR003660">
    <property type="entry name" value="HAMP_dom"/>
</dbReference>